<name>A0A1F4V732_UNCKA</name>
<comment type="caution">
    <text evidence="1">The sequence shown here is derived from an EMBL/GenBank/DDBJ whole genome shotgun (WGS) entry which is preliminary data.</text>
</comment>
<gene>
    <name evidence="1" type="ORF">A2709_02195</name>
</gene>
<organism evidence="1 2">
    <name type="scientific">candidate division WWE3 bacterium RIFCSPHIGHO2_01_FULL_43_9</name>
    <dbReference type="NCBI Taxonomy" id="1802618"/>
    <lineage>
        <taxon>Bacteria</taxon>
        <taxon>Katanobacteria</taxon>
    </lineage>
</organism>
<accession>A0A1F4V732</accession>
<dbReference type="EMBL" id="MEVB01000008">
    <property type="protein sequence ID" value="OGC52951.1"/>
    <property type="molecule type" value="Genomic_DNA"/>
</dbReference>
<evidence type="ECO:0000313" key="2">
    <source>
        <dbReference type="Proteomes" id="UP000176853"/>
    </source>
</evidence>
<protein>
    <submittedName>
        <fullName evidence="1">Uncharacterized protein</fullName>
    </submittedName>
</protein>
<proteinExistence type="predicted"/>
<evidence type="ECO:0000313" key="1">
    <source>
        <dbReference type="EMBL" id="OGC52951.1"/>
    </source>
</evidence>
<dbReference type="Proteomes" id="UP000176853">
    <property type="component" value="Unassembled WGS sequence"/>
</dbReference>
<reference evidence="1 2" key="1">
    <citation type="journal article" date="2016" name="Nat. Commun.">
        <title>Thousands of microbial genomes shed light on interconnected biogeochemical processes in an aquifer system.</title>
        <authorList>
            <person name="Anantharaman K."/>
            <person name="Brown C.T."/>
            <person name="Hug L.A."/>
            <person name="Sharon I."/>
            <person name="Castelle C.J."/>
            <person name="Probst A.J."/>
            <person name="Thomas B.C."/>
            <person name="Singh A."/>
            <person name="Wilkins M.J."/>
            <person name="Karaoz U."/>
            <person name="Brodie E.L."/>
            <person name="Williams K.H."/>
            <person name="Hubbard S.S."/>
            <person name="Banfield J.F."/>
        </authorList>
    </citation>
    <scope>NUCLEOTIDE SEQUENCE [LARGE SCALE GENOMIC DNA]</scope>
</reference>
<dbReference type="AlphaFoldDB" id="A0A1F4V732"/>
<sequence>MYDSVLTALENPYLNVVHQLQWDEKMESTGSGGVVGVAKPVASPDNLRSTSVGELDLPFFTVLAGLGPKWEAGNRYSKKLPGDSCAVFYVVNNQGPALATVVQEDGLSSGDPTAFIEVGGRAVHKCAYKAGEDSLDYRVWGKLVSAIGGDMGSESVDADYLSAILFRDFFRLSNPVLIDMLRCMETDLSGLYRTVNDAYALTSAVKSRVEHFTTDLIQARARAHGGYMSRLVAVSNGEYRRHWGDSIQTLTTTVALPHQADYGLSDLAVVSDMIRGRADSFIGLVGSGVGFQHLVMGCDNNAPIERIFADMVSNRIFPDEKSAREYYLEHIYPHKPGRAA</sequence>